<dbReference type="Gene3D" id="1.20.1280.50">
    <property type="match status" value="1"/>
</dbReference>
<dbReference type="Gramene" id="AUR62003436-RA">
    <property type="protein sequence ID" value="AUR62003436-RA:cds"/>
    <property type="gene ID" value="AUR62003436"/>
</dbReference>
<dbReference type="Pfam" id="PF03478">
    <property type="entry name" value="Beta-prop_KIB1-4"/>
    <property type="match status" value="1"/>
</dbReference>
<dbReference type="EnsemblPlants" id="AUR62003436-RA">
    <property type="protein sequence ID" value="AUR62003436-RA:cds"/>
    <property type="gene ID" value="AUR62003436"/>
</dbReference>
<dbReference type="Proteomes" id="UP000596660">
    <property type="component" value="Unplaced"/>
</dbReference>
<dbReference type="InterPro" id="IPR051304">
    <property type="entry name" value="SCF_F-box_domain"/>
</dbReference>
<dbReference type="InterPro" id="IPR005174">
    <property type="entry name" value="KIB1-4_b-propeller"/>
</dbReference>
<organism evidence="2 3">
    <name type="scientific">Chenopodium quinoa</name>
    <name type="common">Quinoa</name>
    <dbReference type="NCBI Taxonomy" id="63459"/>
    <lineage>
        <taxon>Eukaryota</taxon>
        <taxon>Viridiplantae</taxon>
        <taxon>Streptophyta</taxon>
        <taxon>Embryophyta</taxon>
        <taxon>Tracheophyta</taxon>
        <taxon>Spermatophyta</taxon>
        <taxon>Magnoliopsida</taxon>
        <taxon>eudicotyledons</taxon>
        <taxon>Gunneridae</taxon>
        <taxon>Pentapetalae</taxon>
        <taxon>Caryophyllales</taxon>
        <taxon>Chenopodiaceae</taxon>
        <taxon>Chenopodioideae</taxon>
        <taxon>Atripliceae</taxon>
        <taxon>Chenopodium</taxon>
    </lineage>
</organism>
<evidence type="ECO:0000259" key="1">
    <source>
        <dbReference type="Pfam" id="PF03478"/>
    </source>
</evidence>
<name>A0A803KWM8_CHEQI</name>
<sequence>MGVIPPWSDLPDELLSDISKRLYTNPLDILSFRSVCHSWLSSSPFSLSSSPQSLFSPLPLITPSPPDPLLHHYAIPNSNPSLLSGTAIFALRPQFDPDYTPSSMANAWVLFLDQPQIDKVSIRKPFSEIAYSMPMNFPDSIYLLKYRITELGRFYNLTYLPEDGGGTVSKPRDWFGEVLKIVLVSNGDGFAVVVLSHEGKLGLLRLGFGGSFENLSAGTNWEIIHDGRRFRFDDIIDFKGQVLGINRRGRMYEIEIGCSRNSSKVNVVSPPIAGGGGRRKRVVESIGRLYLVVRSNVLGKLLVSELLHDSHGKNCILFKEQSFRNYSGIDDEPPLLKFKQHDLHVSVWNLDDAAHLSAIRSHPGYSNVLWPPPTWIWPNHKSERVKTLLTELNRLDMMIPKNPVRLEIKVNALHPQRKVVALEKLKKVCYVNKMLSQAREIDKLLKKIEKISVSWKQHCMSANLQNRVGTSVLANEESCASLESFRVVQNAIKHGKSKFNLLSLEMKIHTCLLQLEEDTTEAKGTLNPALFLLYSWLGWEHKVV</sequence>
<accession>A0A803KWM8</accession>
<evidence type="ECO:0000313" key="3">
    <source>
        <dbReference type="Proteomes" id="UP000596660"/>
    </source>
</evidence>
<reference evidence="2" key="1">
    <citation type="journal article" date="2017" name="Nature">
        <title>The genome of Chenopodium quinoa.</title>
        <authorList>
            <person name="Jarvis D.E."/>
            <person name="Ho Y.S."/>
            <person name="Lightfoot D.J."/>
            <person name="Schmoeckel S.M."/>
            <person name="Li B."/>
            <person name="Borm T.J.A."/>
            <person name="Ohyanagi H."/>
            <person name="Mineta K."/>
            <person name="Michell C.T."/>
            <person name="Saber N."/>
            <person name="Kharbatia N.M."/>
            <person name="Rupper R.R."/>
            <person name="Sharp A.R."/>
            <person name="Dally N."/>
            <person name="Boughton B.A."/>
            <person name="Woo Y.H."/>
            <person name="Gao G."/>
            <person name="Schijlen E.G.W.M."/>
            <person name="Guo X."/>
            <person name="Momin A.A."/>
            <person name="Negrao S."/>
            <person name="Al-Babili S."/>
            <person name="Gehring C."/>
            <person name="Roessner U."/>
            <person name="Jung C."/>
            <person name="Murphy K."/>
            <person name="Arold S.T."/>
            <person name="Gojobori T."/>
            <person name="van der Linden C.G."/>
            <person name="van Loo E.N."/>
            <person name="Jellen E.N."/>
            <person name="Maughan P.J."/>
            <person name="Tester M."/>
        </authorList>
    </citation>
    <scope>NUCLEOTIDE SEQUENCE [LARGE SCALE GENOMIC DNA]</scope>
    <source>
        <strain evidence="2">cv. PI 614886</strain>
    </source>
</reference>
<proteinExistence type="predicted"/>
<dbReference type="SUPFAM" id="SSF81383">
    <property type="entry name" value="F-box domain"/>
    <property type="match status" value="1"/>
</dbReference>
<dbReference type="InterPro" id="IPR036047">
    <property type="entry name" value="F-box-like_dom_sf"/>
</dbReference>
<evidence type="ECO:0000313" key="2">
    <source>
        <dbReference type="EnsemblPlants" id="AUR62003436-RA:cds"/>
    </source>
</evidence>
<protein>
    <recommendedName>
        <fullName evidence="1">KIB1-4 beta-propeller domain-containing protein</fullName>
    </recommendedName>
</protein>
<dbReference type="AlphaFoldDB" id="A0A803KWM8"/>
<reference evidence="2" key="2">
    <citation type="submission" date="2021-03" db="UniProtKB">
        <authorList>
            <consortium name="EnsemblPlants"/>
        </authorList>
    </citation>
    <scope>IDENTIFICATION</scope>
</reference>
<dbReference type="PANTHER" id="PTHR47123">
    <property type="entry name" value="F-BOX PROTEIN SKIP23"/>
    <property type="match status" value="1"/>
</dbReference>
<keyword evidence="3" id="KW-1185">Reference proteome</keyword>
<feature type="domain" description="KIB1-4 beta-propeller" evidence="1">
    <location>
        <begin position="102"/>
        <end position="305"/>
    </location>
</feature>
<dbReference type="PANTHER" id="PTHR47123:SF6">
    <property type="entry name" value="F-BOX PROTEIN SKIP23-LIKE ISOFORM X1"/>
    <property type="match status" value="1"/>
</dbReference>